<name>A0A831UBB6_GEOME</name>
<proteinExistence type="predicted"/>
<dbReference type="PANTHER" id="PTHR39673">
    <property type="entry name" value="TUNGSTEN FORMYLMETHANOFURAN DEHYDROGENASE, SUBUNIT C (FWDC)"/>
    <property type="match status" value="1"/>
</dbReference>
<comment type="caution">
    <text evidence="2">The sequence shown here is derived from an EMBL/GenBank/DDBJ whole genome shotgun (WGS) entry which is preliminary data.</text>
</comment>
<dbReference type="InterPro" id="IPR012061">
    <property type="entry name" value="Glu_synth_lsu_3"/>
</dbReference>
<dbReference type="SUPFAM" id="SSF69336">
    <property type="entry name" value="Alpha subunit of glutamate synthase, C-terminal domain"/>
    <property type="match status" value="1"/>
</dbReference>
<dbReference type="InterPro" id="IPR036485">
    <property type="entry name" value="Glu_synth_asu_C_sf"/>
</dbReference>
<accession>A0A831UBB6</accession>
<dbReference type="GO" id="GO:0016491">
    <property type="term" value="F:oxidoreductase activity"/>
    <property type="evidence" value="ECO:0007669"/>
    <property type="project" value="InterPro"/>
</dbReference>
<dbReference type="InterPro" id="IPR035710">
    <property type="entry name" value="Archaeal_gltB"/>
</dbReference>
<protein>
    <recommendedName>
        <fullName evidence="1">Glutamate synthase alpha subunit C-terminal domain-containing protein</fullName>
    </recommendedName>
</protein>
<evidence type="ECO:0000313" key="2">
    <source>
        <dbReference type="EMBL" id="HEN41355.1"/>
    </source>
</evidence>
<feature type="domain" description="Glutamate synthase alpha subunit C-terminal" evidence="1">
    <location>
        <begin position="18"/>
        <end position="183"/>
    </location>
</feature>
<dbReference type="Pfam" id="PF01493">
    <property type="entry name" value="GXGXG"/>
    <property type="match status" value="1"/>
</dbReference>
<dbReference type="PIRSF" id="PIRSF006519">
    <property type="entry name" value="GOGAT_dom3"/>
    <property type="match status" value="1"/>
</dbReference>
<dbReference type="InterPro" id="IPR002489">
    <property type="entry name" value="Glu_synth_asu_C"/>
</dbReference>
<dbReference type="EMBL" id="DSOV01000009">
    <property type="protein sequence ID" value="HEN41355.1"/>
    <property type="molecule type" value="Genomic_DNA"/>
</dbReference>
<dbReference type="PANTHER" id="PTHR39673:SF5">
    <property type="entry name" value="TUNGSTEN-CONTAINING FORMYLMETHANOFURAN DEHYDROGENASE 2 SUBUNIT C"/>
    <property type="match status" value="1"/>
</dbReference>
<dbReference type="AlphaFoldDB" id="A0A831UBB6"/>
<evidence type="ECO:0000259" key="1">
    <source>
        <dbReference type="Pfam" id="PF01493"/>
    </source>
</evidence>
<organism evidence="2">
    <name type="scientific">Geobacter metallireducens</name>
    <dbReference type="NCBI Taxonomy" id="28232"/>
    <lineage>
        <taxon>Bacteria</taxon>
        <taxon>Pseudomonadati</taxon>
        <taxon>Thermodesulfobacteriota</taxon>
        <taxon>Desulfuromonadia</taxon>
        <taxon>Geobacterales</taxon>
        <taxon>Geobacteraceae</taxon>
        <taxon>Geobacter</taxon>
    </lineage>
</organism>
<dbReference type="Gene3D" id="2.160.20.60">
    <property type="entry name" value="Glutamate synthase, alpha subunit, C-terminal domain"/>
    <property type="match status" value="1"/>
</dbReference>
<dbReference type="CDD" id="cd00981">
    <property type="entry name" value="arch_gltB"/>
    <property type="match status" value="1"/>
</dbReference>
<gene>
    <name evidence="2" type="ORF">ENQ87_03105</name>
</gene>
<reference evidence="2" key="1">
    <citation type="journal article" date="2020" name="mSystems">
        <title>Genome- and Community-Level Interaction Insights into Carbon Utilization and Element Cycling Functions of Hydrothermarchaeota in Hydrothermal Sediment.</title>
        <authorList>
            <person name="Zhou Z."/>
            <person name="Liu Y."/>
            <person name="Xu W."/>
            <person name="Pan J."/>
            <person name="Luo Z.H."/>
            <person name="Li M."/>
        </authorList>
    </citation>
    <scope>NUCLEOTIDE SEQUENCE [LARGE SCALE GENOMIC DNA]</scope>
    <source>
        <strain evidence="2">SpSt-349</strain>
    </source>
</reference>
<sequence length="249" mass="27344">MTIIDAQGLYYRDLNQKIREAVAEGATEIVLNNVNGQYFIGDGINKPVTITINGVPGNDLAAFMNGATIVVNDNAQDNIGNTMNAGKVIVHGHAGDVLGYGMRGGRVHIRRDVGYRVGIHMKSYEANKPVLIAGGKAGDFFGEYMAGGVLILLDLFSDDPEKPKHGFRFGTGMHGGKIFVRGGVDEGKLSREVGVFELTDEDRQELEGYLKEYCRDFDIDYAMMAKEQFVKILPLSSRPYGNLYCPMPR</sequence>